<feature type="region of interest" description="Disordered" evidence="1">
    <location>
        <begin position="1"/>
        <end position="37"/>
    </location>
</feature>
<evidence type="ECO:0000313" key="3">
    <source>
        <dbReference type="Proteomes" id="UP001331761"/>
    </source>
</evidence>
<accession>A0AAN8EVA2</accession>
<comment type="caution">
    <text evidence="2">The sequence shown here is derived from an EMBL/GenBank/DDBJ whole genome shotgun (WGS) entry which is preliminary data.</text>
</comment>
<evidence type="ECO:0000256" key="1">
    <source>
        <dbReference type="SAM" id="MobiDB-lite"/>
    </source>
</evidence>
<feature type="compositionally biased region" description="Basic residues" evidence="1">
    <location>
        <begin position="8"/>
        <end position="17"/>
    </location>
</feature>
<sequence length="78" mass="8923">MKQLQERRRMRSKRKSHLIGQVHGNAGEAHGADEDRRGEALPEVRMVVKEEEESIALENIALESIALESIEDDEKKIM</sequence>
<evidence type="ECO:0000313" key="2">
    <source>
        <dbReference type="EMBL" id="KAK5967436.1"/>
    </source>
</evidence>
<dbReference type="Proteomes" id="UP001331761">
    <property type="component" value="Unassembled WGS sequence"/>
</dbReference>
<gene>
    <name evidence="2" type="ORF">GCK32_013819</name>
</gene>
<organism evidence="2 3">
    <name type="scientific">Trichostrongylus colubriformis</name>
    <name type="common">Black scour worm</name>
    <dbReference type="NCBI Taxonomy" id="6319"/>
    <lineage>
        <taxon>Eukaryota</taxon>
        <taxon>Metazoa</taxon>
        <taxon>Ecdysozoa</taxon>
        <taxon>Nematoda</taxon>
        <taxon>Chromadorea</taxon>
        <taxon>Rhabditida</taxon>
        <taxon>Rhabditina</taxon>
        <taxon>Rhabditomorpha</taxon>
        <taxon>Strongyloidea</taxon>
        <taxon>Trichostrongylidae</taxon>
        <taxon>Trichostrongylus</taxon>
    </lineage>
</organism>
<protein>
    <submittedName>
        <fullName evidence="2">Uncharacterized protein</fullName>
    </submittedName>
</protein>
<proteinExistence type="predicted"/>
<dbReference type="AlphaFoldDB" id="A0AAN8EVA2"/>
<dbReference type="EMBL" id="WIXE01022480">
    <property type="protein sequence ID" value="KAK5967436.1"/>
    <property type="molecule type" value="Genomic_DNA"/>
</dbReference>
<keyword evidence="3" id="KW-1185">Reference proteome</keyword>
<name>A0AAN8EVA2_TRICO</name>
<reference evidence="2 3" key="1">
    <citation type="submission" date="2019-10" db="EMBL/GenBank/DDBJ databases">
        <title>Assembly and Annotation for the nematode Trichostrongylus colubriformis.</title>
        <authorList>
            <person name="Martin J."/>
        </authorList>
    </citation>
    <scope>NUCLEOTIDE SEQUENCE [LARGE SCALE GENOMIC DNA]</scope>
    <source>
        <strain evidence="2">G859</strain>
        <tissue evidence="2">Whole worm</tissue>
    </source>
</reference>